<dbReference type="AlphaFoldDB" id="A0A3S9YEZ8"/>
<keyword evidence="2" id="KW-0812">Transmembrane</keyword>
<evidence type="ECO:0000256" key="2">
    <source>
        <dbReference type="SAM" id="Phobius"/>
    </source>
</evidence>
<keyword evidence="2" id="KW-1133">Transmembrane helix</keyword>
<dbReference type="Proteomes" id="UP000275579">
    <property type="component" value="Chromosome"/>
</dbReference>
<feature type="transmembrane region" description="Helical" evidence="2">
    <location>
        <begin position="131"/>
        <end position="154"/>
    </location>
</feature>
<evidence type="ECO:0000256" key="1">
    <source>
        <dbReference type="SAM" id="MobiDB-lite"/>
    </source>
</evidence>
<protein>
    <submittedName>
        <fullName evidence="3">DUF2993 domain-containing protein</fullName>
    </submittedName>
</protein>
<keyword evidence="2" id="KW-0472">Membrane</keyword>
<proteinExistence type="predicted"/>
<feature type="compositionally biased region" description="Basic residues" evidence="1">
    <location>
        <begin position="105"/>
        <end position="126"/>
    </location>
</feature>
<evidence type="ECO:0000313" key="4">
    <source>
        <dbReference type="Proteomes" id="UP000275579"/>
    </source>
</evidence>
<dbReference type="EMBL" id="CP029042">
    <property type="protein sequence ID" value="AZS73495.1"/>
    <property type="molecule type" value="Genomic_DNA"/>
</dbReference>
<dbReference type="Pfam" id="PF11209">
    <property type="entry name" value="LmeA"/>
    <property type="match status" value="1"/>
</dbReference>
<name>A0A3S9YEZ8_9ACTN</name>
<organism evidence="3 4">
    <name type="scientific">Streptomyces lydicus</name>
    <dbReference type="NCBI Taxonomy" id="47763"/>
    <lineage>
        <taxon>Bacteria</taxon>
        <taxon>Bacillati</taxon>
        <taxon>Actinomycetota</taxon>
        <taxon>Actinomycetes</taxon>
        <taxon>Kitasatosporales</taxon>
        <taxon>Streptomycetaceae</taxon>
        <taxon>Streptomyces</taxon>
    </lineage>
</organism>
<dbReference type="RefSeq" id="WP_127152476.1">
    <property type="nucleotide sequence ID" value="NZ_CP029042.1"/>
</dbReference>
<feature type="compositionally biased region" description="Low complexity" evidence="1">
    <location>
        <begin position="1"/>
        <end position="25"/>
    </location>
</feature>
<reference evidence="3 4" key="1">
    <citation type="submission" date="2018-04" db="EMBL/GenBank/DDBJ databases">
        <title>Complete genome sequences of Streptomyces lydicus strain WYEC and characterization of antagonistic properties of biological control agents.</title>
        <authorList>
            <person name="Mariita R.M."/>
            <person name="Sello J.K."/>
        </authorList>
    </citation>
    <scope>NUCLEOTIDE SEQUENCE [LARGE SCALE GENOMIC DNA]</scope>
    <source>
        <strain evidence="3 4">WYEC 108</strain>
    </source>
</reference>
<feature type="region of interest" description="Disordered" evidence="1">
    <location>
        <begin position="1"/>
        <end position="126"/>
    </location>
</feature>
<dbReference type="InterPro" id="IPR021373">
    <property type="entry name" value="DUF2993"/>
</dbReference>
<gene>
    <name evidence="3" type="ORF">DDE74_23370</name>
</gene>
<accession>A0A3S9YEZ8</accession>
<sequence>MRTPTRISSPSPTPAAPHSSHYPAPGAQDDPTGDTRKLDAINPYADLAALADPEPEPEPEPEFGSFDADGTPRRRTYLNERDDSDDPLGLGLRSDDETGEAWKPPSHRHRRRNGNRNRNRNRRKKRGLSKFAAMSITLKLLVTALVGVAFLTLFDRFAVLYVQNAAAKKVKDALHLNATPEVDIKGFPFLTQVMDKHVDQVKVTIPDLAADRVSLAKFEATANDVRIDGDLPSSIKGATIGTMNGSVLLAFDDMNRELGASQVKFSERGPNAVRAVGQLPIAGHELRVRAEARIQRAGDRGVSTDISRMRLDIGDIAIYRPGTGKEEGLRLTRKTAAELSRQAAKVKSMLAVPAIADRIGIPKPYIQEALHSEEKLHELTGSPRFVQKLMKVNLVDVVADHPWLLEKVGIDPKILGALTGLTKPQLADQLSLSFQLPKTPGNVRLRNISVEEDGIRADITGSELPFGDAAKKQPKT</sequence>
<evidence type="ECO:0000313" key="3">
    <source>
        <dbReference type="EMBL" id="AZS73495.1"/>
    </source>
</evidence>